<sequence>TWDDDTKEIIYCGTVLTRKDFTWTLNQEGYIHKVKPVTVHRNRAPEEEVNEYDRSQLRALLGSLQWPAVHSSPHLQCSCSLTAGKMAQNKLQAIVDANSLLRFAKQNADIALKYEPIPMNSFSELRL</sequence>
<dbReference type="Proteomes" id="UP001642464">
    <property type="component" value="Unassembled WGS sequence"/>
</dbReference>
<gene>
    <name evidence="1" type="ORF">SCF082_LOCUS6535</name>
    <name evidence="2" type="ORF">SCF082_LOCUS6562</name>
</gene>
<evidence type="ECO:0000313" key="2">
    <source>
        <dbReference type="EMBL" id="CAK9000581.1"/>
    </source>
</evidence>
<evidence type="ECO:0000313" key="3">
    <source>
        <dbReference type="Proteomes" id="UP001642464"/>
    </source>
</evidence>
<comment type="caution">
    <text evidence="2">The sequence shown here is derived from an EMBL/GenBank/DDBJ whole genome shotgun (WGS) entry which is preliminary data.</text>
</comment>
<dbReference type="EMBL" id="CAXAMM010003581">
    <property type="protein sequence ID" value="CAK9000517.1"/>
    <property type="molecule type" value="Genomic_DNA"/>
</dbReference>
<feature type="non-terminal residue" evidence="2">
    <location>
        <position position="1"/>
    </location>
</feature>
<proteinExistence type="predicted"/>
<evidence type="ECO:0000313" key="1">
    <source>
        <dbReference type="EMBL" id="CAK9000517.1"/>
    </source>
</evidence>
<feature type="non-terminal residue" evidence="2">
    <location>
        <position position="127"/>
    </location>
</feature>
<name>A0ABP0IFB5_9DINO</name>
<dbReference type="EMBL" id="CAXAMM010003592">
    <property type="protein sequence ID" value="CAK9000581.1"/>
    <property type="molecule type" value="Genomic_DNA"/>
</dbReference>
<keyword evidence="3" id="KW-1185">Reference proteome</keyword>
<organism evidence="2 3">
    <name type="scientific">Durusdinium trenchii</name>
    <dbReference type="NCBI Taxonomy" id="1381693"/>
    <lineage>
        <taxon>Eukaryota</taxon>
        <taxon>Sar</taxon>
        <taxon>Alveolata</taxon>
        <taxon>Dinophyceae</taxon>
        <taxon>Suessiales</taxon>
        <taxon>Symbiodiniaceae</taxon>
        <taxon>Durusdinium</taxon>
    </lineage>
</organism>
<reference evidence="2 3" key="1">
    <citation type="submission" date="2024-02" db="EMBL/GenBank/DDBJ databases">
        <authorList>
            <person name="Chen Y."/>
            <person name="Shah S."/>
            <person name="Dougan E. K."/>
            <person name="Thang M."/>
            <person name="Chan C."/>
        </authorList>
    </citation>
    <scope>NUCLEOTIDE SEQUENCE [LARGE SCALE GENOMIC DNA]</scope>
</reference>
<accession>A0ABP0IFB5</accession>
<protein>
    <submittedName>
        <fullName evidence="2">Copia protein</fullName>
    </submittedName>
</protein>